<dbReference type="PANTHER" id="PTHR33824">
    <property type="entry name" value="POLYKETIDE CYCLASE/DEHYDRASE AND LIPID TRANSPORT SUPERFAMILY PROTEIN"/>
    <property type="match status" value="1"/>
</dbReference>
<dbReference type="SUPFAM" id="SSF55961">
    <property type="entry name" value="Bet v1-like"/>
    <property type="match status" value="1"/>
</dbReference>
<dbReference type="Gene3D" id="3.30.530.20">
    <property type="match status" value="1"/>
</dbReference>
<accession>A0ABP8KKC5</accession>
<dbReference type="Proteomes" id="UP001500936">
    <property type="component" value="Unassembled WGS sequence"/>
</dbReference>
<gene>
    <name evidence="5" type="ORF">GCM10023187_30920</name>
</gene>
<sequence>MGDTERIISAAGGAVMTAIGVQRGGLGGTLLAILGGSLIFRGVSGYCPVNEAVGRDSSTSDQGAEPLEISRSVTINKPREEVYQFWRQLENLPMFMHHLERVTQLDNKRSHWEAKPVNVPGLTALAWDAEIVEEEENSRIVWKSVPGATVDNAGEVRFTDAPNNRGTEVHATIRYQPPAGALGSAVAKLFNPVFKDMVREDIRRFKYYLETGDVPVNNLKNQPTTQQPATALADQGLDQPSTTQPAMPYVDPMRGTV</sequence>
<evidence type="ECO:0000259" key="4">
    <source>
        <dbReference type="Pfam" id="PF11127"/>
    </source>
</evidence>
<feature type="domain" description="Coenzyme Q-binding protein COQ10 START" evidence="3">
    <location>
        <begin position="75"/>
        <end position="199"/>
    </location>
</feature>
<dbReference type="InterPro" id="IPR047137">
    <property type="entry name" value="ORF3"/>
</dbReference>
<dbReference type="InterPro" id="IPR023393">
    <property type="entry name" value="START-like_dom_sf"/>
</dbReference>
<comment type="similarity">
    <text evidence="1">Belongs to the ribosome association toxin RatA family.</text>
</comment>
<feature type="region of interest" description="Disordered" evidence="2">
    <location>
        <begin position="218"/>
        <end position="257"/>
    </location>
</feature>
<dbReference type="InterPro" id="IPR005031">
    <property type="entry name" value="COQ10_START"/>
</dbReference>
<dbReference type="CDD" id="cd07817">
    <property type="entry name" value="SRPBCC_8"/>
    <property type="match status" value="1"/>
</dbReference>
<proteinExistence type="inferred from homology"/>
<dbReference type="Pfam" id="PF11127">
    <property type="entry name" value="YgaP-like_TM"/>
    <property type="match status" value="1"/>
</dbReference>
<dbReference type="PANTHER" id="PTHR33824:SF7">
    <property type="entry name" value="POLYKETIDE CYCLASE_DEHYDRASE AND LIPID TRANSPORT SUPERFAMILY PROTEIN"/>
    <property type="match status" value="1"/>
</dbReference>
<organism evidence="5 6">
    <name type="scientific">Nibrella viscosa</name>
    <dbReference type="NCBI Taxonomy" id="1084524"/>
    <lineage>
        <taxon>Bacteria</taxon>
        <taxon>Pseudomonadati</taxon>
        <taxon>Bacteroidota</taxon>
        <taxon>Cytophagia</taxon>
        <taxon>Cytophagales</taxon>
        <taxon>Spirosomataceae</taxon>
        <taxon>Nibrella</taxon>
    </lineage>
</organism>
<evidence type="ECO:0000259" key="3">
    <source>
        <dbReference type="Pfam" id="PF03364"/>
    </source>
</evidence>
<evidence type="ECO:0000313" key="5">
    <source>
        <dbReference type="EMBL" id="GAA4408673.1"/>
    </source>
</evidence>
<dbReference type="InterPro" id="IPR021309">
    <property type="entry name" value="YgaP-like_TM"/>
</dbReference>
<evidence type="ECO:0000313" key="6">
    <source>
        <dbReference type="Proteomes" id="UP001500936"/>
    </source>
</evidence>
<evidence type="ECO:0000256" key="2">
    <source>
        <dbReference type="SAM" id="MobiDB-lite"/>
    </source>
</evidence>
<dbReference type="Pfam" id="PF03364">
    <property type="entry name" value="Polyketide_cyc"/>
    <property type="match status" value="1"/>
</dbReference>
<dbReference type="EMBL" id="BAABHB010000005">
    <property type="protein sequence ID" value="GAA4408673.1"/>
    <property type="molecule type" value="Genomic_DNA"/>
</dbReference>
<name>A0ABP8KKC5_9BACT</name>
<feature type="compositionally biased region" description="Polar residues" evidence="2">
    <location>
        <begin position="218"/>
        <end position="229"/>
    </location>
</feature>
<protein>
    <submittedName>
        <fullName evidence="5">SRPBCC family protein</fullName>
    </submittedName>
</protein>
<evidence type="ECO:0000256" key="1">
    <source>
        <dbReference type="ARBA" id="ARBA00008918"/>
    </source>
</evidence>
<keyword evidence="6" id="KW-1185">Reference proteome</keyword>
<reference evidence="6" key="1">
    <citation type="journal article" date="2019" name="Int. J. Syst. Evol. Microbiol.">
        <title>The Global Catalogue of Microorganisms (GCM) 10K type strain sequencing project: providing services to taxonomists for standard genome sequencing and annotation.</title>
        <authorList>
            <consortium name="The Broad Institute Genomics Platform"/>
            <consortium name="The Broad Institute Genome Sequencing Center for Infectious Disease"/>
            <person name="Wu L."/>
            <person name="Ma J."/>
        </authorList>
    </citation>
    <scope>NUCLEOTIDE SEQUENCE [LARGE SCALE GENOMIC DNA]</scope>
    <source>
        <strain evidence="6">JCM 17925</strain>
    </source>
</reference>
<comment type="caution">
    <text evidence="5">The sequence shown here is derived from an EMBL/GenBank/DDBJ whole genome shotgun (WGS) entry which is preliminary data.</text>
</comment>
<feature type="domain" description="Inner membrane protein YgaP-like transmembrane" evidence="4">
    <location>
        <begin position="1"/>
        <end position="57"/>
    </location>
</feature>